<dbReference type="STRING" id="1247936.BN2475_80084"/>
<reference evidence="1 2" key="1">
    <citation type="submission" date="2016-12" db="EMBL/GenBank/DDBJ databases">
        <authorList>
            <person name="Song W.-J."/>
            <person name="Kurnit D.M."/>
        </authorList>
    </citation>
    <scope>NUCLEOTIDE SEQUENCE [LARGE SCALE GENOMIC DNA]</scope>
    <source>
        <strain evidence="1 2">STM7296</strain>
    </source>
</reference>
<dbReference type="EMBL" id="CYGX02000008">
    <property type="protein sequence ID" value="SIT36299.1"/>
    <property type="molecule type" value="Genomic_DNA"/>
</dbReference>
<evidence type="ECO:0000313" key="2">
    <source>
        <dbReference type="Proteomes" id="UP000187012"/>
    </source>
</evidence>
<name>A0A1N7RMF2_9BURK</name>
<proteinExistence type="predicted"/>
<dbReference type="Proteomes" id="UP000187012">
    <property type="component" value="Unassembled WGS sequence"/>
</dbReference>
<gene>
    <name evidence="1" type="ORF">BN2475_80084</name>
</gene>
<dbReference type="AlphaFoldDB" id="A0A1N7RMF2"/>
<protein>
    <submittedName>
        <fullName evidence="1">Uncharacterized protein</fullName>
    </submittedName>
</protein>
<organism evidence="1 2">
    <name type="scientific">Paraburkholderia ribeironis</name>
    <dbReference type="NCBI Taxonomy" id="1247936"/>
    <lineage>
        <taxon>Bacteria</taxon>
        <taxon>Pseudomonadati</taxon>
        <taxon>Pseudomonadota</taxon>
        <taxon>Betaproteobacteria</taxon>
        <taxon>Burkholderiales</taxon>
        <taxon>Burkholderiaceae</taxon>
        <taxon>Paraburkholderia</taxon>
    </lineage>
</organism>
<sequence length="60" mass="6709">MCCRRARRIETTNSTCANMFELLRNVGATPRWASVRFIITAEAFHHAFSSAFGLLAADAF</sequence>
<accession>A0A1N7RMF2</accession>
<evidence type="ECO:0000313" key="1">
    <source>
        <dbReference type="EMBL" id="SIT36299.1"/>
    </source>
</evidence>
<keyword evidence="2" id="KW-1185">Reference proteome</keyword>